<reference evidence="1" key="1">
    <citation type="journal article" date="2022" name="bioRxiv">
        <title>Sequencing and chromosome-scale assembly of the giantPleurodeles waltlgenome.</title>
        <authorList>
            <person name="Brown T."/>
            <person name="Elewa A."/>
            <person name="Iarovenko S."/>
            <person name="Subramanian E."/>
            <person name="Araus A.J."/>
            <person name="Petzold A."/>
            <person name="Susuki M."/>
            <person name="Suzuki K.-i.T."/>
            <person name="Hayashi T."/>
            <person name="Toyoda A."/>
            <person name="Oliveira C."/>
            <person name="Osipova E."/>
            <person name="Leigh N.D."/>
            <person name="Simon A."/>
            <person name="Yun M.H."/>
        </authorList>
    </citation>
    <scope>NUCLEOTIDE SEQUENCE</scope>
    <source>
        <strain evidence="1">20211129_DDA</strain>
        <tissue evidence="1">Liver</tissue>
    </source>
</reference>
<dbReference type="Proteomes" id="UP001066276">
    <property type="component" value="Chromosome 11"/>
</dbReference>
<evidence type="ECO:0000313" key="2">
    <source>
        <dbReference type="Proteomes" id="UP001066276"/>
    </source>
</evidence>
<dbReference type="AlphaFoldDB" id="A0AAV7L7L3"/>
<protein>
    <submittedName>
        <fullName evidence="1">Uncharacterized protein</fullName>
    </submittedName>
</protein>
<comment type="caution">
    <text evidence="1">The sequence shown here is derived from an EMBL/GenBank/DDBJ whole genome shotgun (WGS) entry which is preliminary data.</text>
</comment>
<evidence type="ECO:0000313" key="1">
    <source>
        <dbReference type="EMBL" id="KAJ1087525.1"/>
    </source>
</evidence>
<accession>A0AAV7L7L3</accession>
<organism evidence="1 2">
    <name type="scientific">Pleurodeles waltl</name>
    <name type="common">Iberian ribbed newt</name>
    <dbReference type="NCBI Taxonomy" id="8319"/>
    <lineage>
        <taxon>Eukaryota</taxon>
        <taxon>Metazoa</taxon>
        <taxon>Chordata</taxon>
        <taxon>Craniata</taxon>
        <taxon>Vertebrata</taxon>
        <taxon>Euteleostomi</taxon>
        <taxon>Amphibia</taxon>
        <taxon>Batrachia</taxon>
        <taxon>Caudata</taxon>
        <taxon>Salamandroidea</taxon>
        <taxon>Salamandridae</taxon>
        <taxon>Pleurodelinae</taxon>
        <taxon>Pleurodeles</taxon>
    </lineage>
</organism>
<gene>
    <name evidence="1" type="ORF">NDU88_000692</name>
</gene>
<keyword evidence="2" id="KW-1185">Reference proteome</keyword>
<dbReference type="EMBL" id="JANPWB010000015">
    <property type="protein sequence ID" value="KAJ1087525.1"/>
    <property type="molecule type" value="Genomic_DNA"/>
</dbReference>
<name>A0AAV7L7L3_PLEWA</name>
<sequence>MARDGHALFLFFTARSEGPEGRQLDVPLPVQGTCYPGTLVIMLHELMNSDAHGFSLTWCLSRGINHRVSLPAHVVWAFWSRTTSALVLRQLSGLDRRD</sequence>
<proteinExistence type="predicted"/>